<accession>B7SP64</accession>
<dbReference type="InterPro" id="IPR003172">
    <property type="entry name" value="ML_dom"/>
</dbReference>
<evidence type="ECO:0000256" key="2">
    <source>
        <dbReference type="ARBA" id="ARBA00006370"/>
    </source>
</evidence>
<dbReference type="GO" id="GO:0032934">
    <property type="term" value="F:sterol binding"/>
    <property type="evidence" value="ECO:0007669"/>
    <property type="project" value="InterPro"/>
</dbReference>
<reference evidence="6" key="1">
    <citation type="journal article" date="2008" name="BMC Genomics">
        <title>Exploring the mialome of ticks: an annotated catalogue of midgut transcripts from the hard tick, Dermacentor variabilis (Acari: Ixodidae).</title>
        <authorList>
            <person name="Anderson J.M."/>
            <person name="Sonenshine D.E."/>
            <person name="Valenzuela J.G."/>
        </authorList>
    </citation>
    <scope>NUCLEOTIDE SEQUENCE</scope>
    <source>
        <strain evidence="6">DvM 537</strain>
        <tissue evidence="6">Midgut</tissue>
    </source>
</reference>
<dbReference type="InterPro" id="IPR014756">
    <property type="entry name" value="Ig_E-set"/>
</dbReference>
<dbReference type="InterPro" id="IPR039670">
    <property type="entry name" value="NPC2-like"/>
</dbReference>
<dbReference type="GO" id="GO:0015918">
    <property type="term" value="P:sterol transport"/>
    <property type="evidence" value="ECO:0007669"/>
    <property type="project" value="InterPro"/>
</dbReference>
<protein>
    <submittedName>
        <fullName evidence="6">Putative ML-domain containing protein</fullName>
    </submittedName>
</protein>
<feature type="chain" id="PRO_5002861450" evidence="4">
    <location>
        <begin position="36"/>
        <end position="169"/>
    </location>
</feature>
<evidence type="ECO:0000256" key="3">
    <source>
        <dbReference type="ARBA" id="ARBA00022525"/>
    </source>
</evidence>
<evidence type="ECO:0000259" key="5">
    <source>
        <dbReference type="SMART" id="SM00737"/>
    </source>
</evidence>
<dbReference type="EMBL" id="EU551649">
    <property type="protein sequence ID" value="ACF35546.1"/>
    <property type="molecule type" value="mRNA"/>
</dbReference>
<dbReference type="PANTHER" id="PTHR11306">
    <property type="entry name" value="NIEMANN PICK TYPE C2 PROTEIN NPC2-RELATED"/>
    <property type="match status" value="1"/>
</dbReference>
<organism evidence="6">
    <name type="scientific">Dermacentor variabilis</name>
    <name type="common">American dog tick</name>
    <dbReference type="NCBI Taxonomy" id="34621"/>
    <lineage>
        <taxon>Eukaryota</taxon>
        <taxon>Metazoa</taxon>
        <taxon>Ecdysozoa</taxon>
        <taxon>Arthropoda</taxon>
        <taxon>Chelicerata</taxon>
        <taxon>Arachnida</taxon>
        <taxon>Acari</taxon>
        <taxon>Parasitiformes</taxon>
        <taxon>Ixodida</taxon>
        <taxon>Ixodoidea</taxon>
        <taxon>Ixodidae</taxon>
        <taxon>Rhipicephalinae</taxon>
        <taxon>Dermacentor</taxon>
    </lineage>
</organism>
<dbReference type="AlphaFoldDB" id="B7SP64"/>
<feature type="domain" description="MD-2-related lipid-recognition" evidence="5">
    <location>
        <begin position="42"/>
        <end position="165"/>
    </location>
</feature>
<comment type="similarity">
    <text evidence="2">Belongs to the NPC2 family.</text>
</comment>
<evidence type="ECO:0000256" key="1">
    <source>
        <dbReference type="ARBA" id="ARBA00004613"/>
    </source>
</evidence>
<dbReference type="SUPFAM" id="SSF81296">
    <property type="entry name" value="E set domains"/>
    <property type="match status" value="1"/>
</dbReference>
<feature type="signal peptide" evidence="4">
    <location>
        <begin position="1"/>
        <end position="35"/>
    </location>
</feature>
<dbReference type="SMART" id="SM00737">
    <property type="entry name" value="ML"/>
    <property type="match status" value="1"/>
</dbReference>
<comment type="subcellular location">
    <subcellularLocation>
        <location evidence="1">Secreted</location>
    </subcellularLocation>
</comment>
<dbReference type="Pfam" id="PF02221">
    <property type="entry name" value="E1_DerP2_DerF2"/>
    <property type="match status" value="1"/>
</dbReference>
<sequence length="169" mass="17864">GMALGRGPAVPSVTMVRHCALALCLIAFVAPAVYGDLSQVEVEACSDGSTSNVAAVRFSHCSTLPCTVTLADKPRVEIDFQAPHDSKTLRVRVLGAIGDMAPQPFPGFKTDACNFMGVSCPLKAGEKYTAKFDLTLSPTFPPVAAKAVFKGQDAAGEFFCFKVPVELKH</sequence>
<name>B7SP64_DERVA</name>
<evidence type="ECO:0000313" key="6">
    <source>
        <dbReference type="EMBL" id="ACF35546.1"/>
    </source>
</evidence>
<evidence type="ECO:0000256" key="4">
    <source>
        <dbReference type="SAM" id="SignalP"/>
    </source>
</evidence>
<dbReference type="Gene3D" id="2.60.40.770">
    <property type="match status" value="1"/>
</dbReference>
<keyword evidence="3" id="KW-0964">Secreted</keyword>
<keyword evidence="4" id="KW-0732">Signal</keyword>
<dbReference type="FunFam" id="2.60.40.770:FF:000001">
    <property type="entry name" value="NPC intracellular cholesterol transporter 2"/>
    <property type="match status" value="1"/>
</dbReference>
<feature type="non-terminal residue" evidence="6">
    <location>
        <position position="1"/>
    </location>
</feature>
<proteinExistence type="evidence at transcript level"/>
<dbReference type="PANTHER" id="PTHR11306:SF7">
    <property type="entry name" value="AGAP002848-PA"/>
    <property type="match status" value="1"/>
</dbReference>
<dbReference type="GO" id="GO:0005576">
    <property type="term" value="C:extracellular region"/>
    <property type="evidence" value="ECO:0007669"/>
    <property type="project" value="UniProtKB-SubCell"/>
</dbReference>